<dbReference type="EMBL" id="JAAGWY010000001">
    <property type="protein sequence ID" value="NEN04578.1"/>
    <property type="molecule type" value="Genomic_DNA"/>
</dbReference>
<dbReference type="PANTHER" id="PTHR42892:SF1">
    <property type="entry name" value="GLUCOSAMINE-6-PHOSPHATE ISOMERASE"/>
    <property type="match status" value="1"/>
</dbReference>
<accession>A0A6L9XU89</accession>
<dbReference type="InterPro" id="IPR006148">
    <property type="entry name" value="Glc/Gal-6P_isomerase"/>
</dbReference>
<dbReference type="InterPro" id="IPR037171">
    <property type="entry name" value="NagB/RpiA_transferase-like"/>
</dbReference>
<dbReference type="GO" id="GO:0005975">
    <property type="term" value="P:carbohydrate metabolic process"/>
    <property type="evidence" value="ECO:0007669"/>
    <property type="project" value="InterPro"/>
</dbReference>
<protein>
    <recommendedName>
        <fullName evidence="1">Glucosamine/galactosamine-6-phosphate isomerase domain-containing protein</fullName>
    </recommendedName>
</protein>
<keyword evidence="3" id="KW-1185">Reference proteome</keyword>
<reference evidence="2 3" key="1">
    <citation type="journal article" date="2014" name="J. Microbiol.">
        <title>Diaminobutyricibacter tongyongensis gen. nov., sp. nov. and Homoserinibacter gongjuensis gen. nov., sp. nov. belong to the family Microbacteriaceae.</title>
        <authorList>
            <person name="Kim S.J."/>
            <person name="Ahn J.H."/>
            <person name="Weon H.Y."/>
            <person name="Hamada M."/>
            <person name="Suzuki K."/>
            <person name="Kwon S.W."/>
        </authorList>
    </citation>
    <scope>NUCLEOTIDE SEQUENCE [LARGE SCALE GENOMIC DNA]</scope>
    <source>
        <strain evidence="2 3">NBRC 108724</strain>
    </source>
</reference>
<organism evidence="2 3">
    <name type="scientific">Leifsonia tongyongensis</name>
    <dbReference type="NCBI Taxonomy" id="1268043"/>
    <lineage>
        <taxon>Bacteria</taxon>
        <taxon>Bacillati</taxon>
        <taxon>Actinomycetota</taxon>
        <taxon>Actinomycetes</taxon>
        <taxon>Micrococcales</taxon>
        <taxon>Microbacteriaceae</taxon>
        <taxon>Leifsonia</taxon>
    </lineage>
</organism>
<dbReference type="RefSeq" id="WP_163287682.1">
    <property type="nucleotide sequence ID" value="NZ_JAAGWY010000001.1"/>
</dbReference>
<name>A0A6L9XU89_9MICO</name>
<evidence type="ECO:0000313" key="2">
    <source>
        <dbReference type="EMBL" id="NEN04578.1"/>
    </source>
</evidence>
<comment type="caution">
    <text evidence="2">The sequence shown here is derived from an EMBL/GenBank/DDBJ whole genome shotgun (WGS) entry which is preliminary data.</text>
</comment>
<proteinExistence type="predicted"/>
<dbReference type="AlphaFoldDB" id="A0A6L9XU89"/>
<evidence type="ECO:0000313" key="3">
    <source>
        <dbReference type="Proteomes" id="UP000474967"/>
    </source>
</evidence>
<dbReference type="SUPFAM" id="SSF100950">
    <property type="entry name" value="NagB/RpiA/CoA transferase-like"/>
    <property type="match status" value="1"/>
</dbReference>
<feature type="domain" description="Glucosamine/galactosamine-6-phosphate isomerase" evidence="1">
    <location>
        <begin position="10"/>
        <end position="246"/>
    </location>
</feature>
<dbReference type="PANTHER" id="PTHR42892">
    <property type="entry name" value="GLUCOSAMINE-6-PHOSPHATE DEAMINASE-LIKE PROTEIN BT_0258-RELATED"/>
    <property type="match status" value="1"/>
</dbReference>
<dbReference type="Gene3D" id="3.40.50.1360">
    <property type="match status" value="1"/>
</dbReference>
<evidence type="ECO:0000259" key="1">
    <source>
        <dbReference type="Pfam" id="PF01182"/>
    </source>
</evidence>
<dbReference type="InterPro" id="IPR052960">
    <property type="entry name" value="GlcN6P_deaminase-like"/>
</dbReference>
<dbReference type="Pfam" id="PF01182">
    <property type="entry name" value="Glucosamine_iso"/>
    <property type="match status" value="1"/>
</dbReference>
<gene>
    <name evidence="2" type="ORF">G3T36_01705</name>
</gene>
<dbReference type="Proteomes" id="UP000474967">
    <property type="component" value="Unassembled WGS sequence"/>
</dbReference>
<sequence>MRIEPEILETADDVGRAAASIVADGIARANAEGRTFILGCPSGRSAQTTYAHLAREVTERDLDLSRVVIALMDEYVVPDGESFRPVHRDQPHSCIGFGERDIVAPLNRAARTGRHIPDENLWFPHADEPEEYDTRLQSAGGIDIFLLASGSSDGHVALNPVDAPAWTTTRVVALEETTRRDNLSTFPTFRGIDDVPQFGVTVGIRTIRELSKSVIMLALGEQKQEAVRRLGSADSYDPSWPATVLSECREPYFFIDRAAGALLETAS</sequence>